<dbReference type="GO" id="GO:0004801">
    <property type="term" value="F:transaldolase activity"/>
    <property type="evidence" value="ECO:0007669"/>
    <property type="project" value="UniProtKB-UniRule"/>
</dbReference>
<evidence type="ECO:0000256" key="10">
    <source>
        <dbReference type="ARBA" id="ARBA00048810"/>
    </source>
</evidence>
<evidence type="ECO:0000256" key="2">
    <source>
        <dbReference type="ARBA" id="ARBA00004496"/>
    </source>
</evidence>
<evidence type="ECO:0000256" key="7">
    <source>
        <dbReference type="ARBA" id="ARBA00022679"/>
    </source>
</evidence>
<accession>A0A8E6ET28</accession>
<dbReference type="Pfam" id="PF00923">
    <property type="entry name" value="TAL_FSA"/>
    <property type="match status" value="1"/>
</dbReference>
<dbReference type="PIRSF" id="PIRSF036915">
    <property type="entry name" value="Trnald_Bac_Plnt"/>
    <property type="match status" value="1"/>
</dbReference>
<keyword evidence="6 11" id="KW-0963">Cytoplasm</keyword>
<dbReference type="AlphaFoldDB" id="A0A8E6ET28"/>
<keyword evidence="8 11" id="KW-0570">Pentose shunt</keyword>
<dbReference type="UniPathway" id="UPA00115">
    <property type="reaction ID" value="UER00414"/>
</dbReference>
<dbReference type="PROSITE" id="PS01054">
    <property type="entry name" value="TRANSALDOLASE_1"/>
    <property type="match status" value="1"/>
</dbReference>
<comment type="pathway">
    <text evidence="3 11">Carbohydrate degradation; pentose phosphate pathway; D-glyceraldehyde 3-phosphate and beta-D-fructose 6-phosphate from D-ribose 5-phosphate and D-xylulose 5-phosphate (non-oxidative stage): step 2/3.</text>
</comment>
<feature type="active site" description="Schiff-base intermediate with substrate" evidence="11">
    <location>
        <position position="140"/>
    </location>
</feature>
<comment type="catalytic activity">
    <reaction evidence="10 11">
        <text>D-sedoheptulose 7-phosphate + D-glyceraldehyde 3-phosphate = D-erythrose 4-phosphate + beta-D-fructose 6-phosphate</text>
        <dbReference type="Rhea" id="RHEA:17053"/>
        <dbReference type="ChEBI" id="CHEBI:16897"/>
        <dbReference type="ChEBI" id="CHEBI:57483"/>
        <dbReference type="ChEBI" id="CHEBI:57634"/>
        <dbReference type="ChEBI" id="CHEBI:59776"/>
        <dbReference type="EC" id="2.2.1.2"/>
    </reaction>
</comment>
<dbReference type="PANTHER" id="PTHR10683:SF31">
    <property type="entry name" value="TRANSALDOLASE"/>
    <property type="match status" value="1"/>
</dbReference>
<evidence type="ECO:0000256" key="6">
    <source>
        <dbReference type="ARBA" id="ARBA00022490"/>
    </source>
</evidence>
<keyword evidence="13" id="KW-1185">Reference proteome</keyword>
<evidence type="ECO:0000256" key="8">
    <source>
        <dbReference type="ARBA" id="ARBA00023126"/>
    </source>
</evidence>
<dbReference type="InterPro" id="IPR018225">
    <property type="entry name" value="Transaldolase_AS"/>
</dbReference>
<evidence type="ECO:0000256" key="11">
    <source>
        <dbReference type="HAMAP-Rule" id="MF_00493"/>
    </source>
</evidence>
<evidence type="ECO:0000256" key="4">
    <source>
        <dbReference type="ARBA" id="ARBA00008426"/>
    </source>
</evidence>
<evidence type="ECO:0000313" key="12">
    <source>
        <dbReference type="EMBL" id="QVL31849.1"/>
    </source>
</evidence>
<gene>
    <name evidence="11 12" type="primary">tal</name>
    <name evidence="12" type="ORF">KIH39_23930</name>
</gene>
<dbReference type="Gene3D" id="3.20.20.70">
    <property type="entry name" value="Aldolase class I"/>
    <property type="match status" value="1"/>
</dbReference>
<dbReference type="InterPro" id="IPR013785">
    <property type="entry name" value="Aldolase_TIM"/>
</dbReference>
<keyword evidence="9 11" id="KW-0704">Schiff base</keyword>
<evidence type="ECO:0000256" key="5">
    <source>
        <dbReference type="ARBA" id="ARBA00013151"/>
    </source>
</evidence>
<dbReference type="GO" id="GO:0005737">
    <property type="term" value="C:cytoplasm"/>
    <property type="evidence" value="ECO:0007669"/>
    <property type="project" value="UniProtKB-SubCell"/>
</dbReference>
<evidence type="ECO:0000256" key="9">
    <source>
        <dbReference type="ARBA" id="ARBA00023270"/>
    </source>
</evidence>
<dbReference type="HAMAP" id="MF_00493">
    <property type="entry name" value="Transaldolase_2"/>
    <property type="match status" value="1"/>
</dbReference>
<comment type="subcellular location">
    <subcellularLocation>
        <location evidence="2 11">Cytoplasm</location>
    </subcellularLocation>
</comment>
<dbReference type="SUPFAM" id="SSF51569">
    <property type="entry name" value="Aldolase"/>
    <property type="match status" value="1"/>
</dbReference>
<dbReference type="PANTHER" id="PTHR10683">
    <property type="entry name" value="TRANSALDOLASE"/>
    <property type="match status" value="1"/>
</dbReference>
<organism evidence="12 13">
    <name type="scientific">Telmatocola sphagniphila</name>
    <dbReference type="NCBI Taxonomy" id="1123043"/>
    <lineage>
        <taxon>Bacteria</taxon>
        <taxon>Pseudomonadati</taxon>
        <taxon>Planctomycetota</taxon>
        <taxon>Planctomycetia</taxon>
        <taxon>Gemmatales</taxon>
        <taxon>Gemmataceae</taxon>
    </lineage>
</organism>
<dbReference type="RefSeq" id="WP_213496220.1">
    <property type="nucleotide sequence ID" value="NZ_CP074694.1"/>
</dbReference>
<dbReference type="EC" id="2.2.1.2" evidence="5 11"/>
<dbReference type="EMBL" id="CP074694">
    <property type="protein sequence ID" value="QVL31849.1"/>
    <property type="molecule type" value="Genomic_DNA"/>
</dbReference>
<dbReference type="NCBIfam" id="NF002881">
    <property type="entry name" value="PRK03343.1"/>
    <property type="match status" value="1"/>
</dbReference>
<dbReference type="NCBIfam" id="TIGR00876">
    <property type="entry name" value="tal_mycobact"/>
    <property type="match status" value="1"/>
</dbReference>
<dbReference type="PROSITE" id="PS00958">
    <property type="entry name" value="TRANSALDOLASE_2"/>
    <property type="match status" value="1"/>
</dbReference>
<dbReference type="KEGG" id="tsph:KIH39_23930"/>
<dbReference type="InterPro" id="IPR004732">
    <property type="entry name" value="Transaldolase_2"/>
</dbReference>
<evidence type="ECO:0000313" key="13">
    <source>
        <dbReference type="Proteomes" id="UP000676194"/>
    </source>
</evidence>
<sequence>MNRLKELSKLGQSVWLDYIKRSSVRNGELANIIKEDGLGGVTSNPAIFEKAFSGSTDYVEALAGLANRKDLDTKGAFEILAVEDIQGACDLLKPVYDKTACRDGYVSLEVAPTLANDTAGTLAEARRLWKMVGRPNLMIKVPATNEGIPAFKQLISEGININVTLLFDVAYYERVALAYIEGLEAHHQAGGDLKKMASVASFFVSRIDSSVDALTAKNPEAAKFFGKVAIANAKVAYQSYKKIFAGPRWSKLAAAGAQTQRVLWASTGTKSPKLKDTLYVEELIGPDTVNTIPPATFDAFRDHGVVALTLEKDVDAAYKTLQELETAGISLKKITDDLLVDGVKLFADAFVKLLAAVQKARG</sequence>
<keyword evidence="7 11" id="KW-0808">Transferase</keyword>
<protein>
    <recommendedName>
        <fullName evidence="5 11">Transaldolase</fullName>
        <ecNumber evidence="5 11">2.2.1.2</ecNumber>
    </recommendedName>
</protein>
<dbReference type="Proteomes" id="UP000676194">
    <property type="component" value="Chromosome"/>
</dbReference>
<evidence type="ECO:0000256" key="1">
    <source>
        <dbReference type="ARBA" id="ARBA00003518"/>
    </source>
</evidence>
<comment type="function">
    <text evidence="1 11">Transaldolase is important for the balance of metabolites in the pentose-phosphate pathway.</text>
</comment>
<comment type="similarity">
    <text evidence="4 11">Belongs to the transaldolase family. Type 2 subfamily.</text>
</comment>
<dbReference type="GO" id="GO:0006098">
    <property type="term" value="P:pentose-phosphate shunt"/>
    <property type="evidence" value="ECO:0007669"/>
    <property type="project" value="UniProtKB-UniRule"/>
</dbReference>
<proteinExistence type="inferred from homology"/>
<name>A0A8E6ET28_9BACT</name>
<evidence type="ECO:0000256" key="3">
    <source>
        <dbReference type="ARBA" id="ARBA00004857"/>
    </source>
</evidence>
<dbReference type="InterPro" id="IPR001585">
    <property type="entry name" value="TAL/FSA"/>
</dbReference>
<reference evidence="12" key="1">
    <citation type="submission" date="2021-05" db="EMBL/GenBank/DDBJ databases">
        <title>Complete genome sequence of the cellulolytic planctomycete Telmatocola sphagniphila SP2T and characterization of the first cellulase from planctomycetes.</title>
        <authorList>
            <person name="Rakitin A.L."/>
            <person name="Beletsky A.V."/>
            <person name="Naumoff D.G."/>
            <person name="Kulichevskaya I.S."/>
            <person name="Mardanov A.V."/>
            <person name="Ravin N.V."/>
            <person name="Dedysh S.N."/>
        </authorList>
    </citation>
    <scope>NUCLEOTIDE SEQUENCE</scope>
    <source>
        <strain evidence="12">SP2T</strain>
    </source>
</reference>
<dbReference type="GO" id="GO:0005975">
    <property type="term" value="P:carbohydrate metabolic process"/>
    <property type="evidence" value="ECO:0007669"/>
    <property type="project" value="InterPro"/>
</dbReference>
<dbReference type="CDD" id="cd00955">
    <property type="entry name" value="Transaldolase_like"/>
    <property type="match status" value="1"/>
</dbReference>